<comment type="caution">
    <text evidence="2">The sequence shown here is derived from an EMBL/GenBank/DDBJ whole genome shotgun (WGS) entry which is preliminary data.</text>
</comment>
<accession>A0ABX2ZYX1</accession>
<evidence type="ECO:0008006" key="4">
    <source>
        <dbReference type="Google" id="ProtNLM"/>
    </source>
</evidence>
<evidence type="ECO:0000313" key="2">
    <source>
        <dbReference type="EMBL" id="ODN41589.1"/>
    </source>
</evidence>
<dbReference type="Proteomes" id="UP000094329">
    <property type="component" value="Unassembled WGS sequence"/>
</dbReference>
<gene>
    <name evidence="2" type="ORF">BGC07_15935</name>
</gene>
<sequence length="270" mass="29675">MLLKVISIVVIVLLVFLLGPLWLAVMGKVQFGQDWRTADRSSTGIAPKANRAKEAIVQVYEAKAFNWRGLFAVHTWISVKPQGADHYTNYQVIGWNAYHGRPIIDISSGAPDRMWFGHEPKVIKTILGKPAQAMIPKIEQAVKSYPYPKTYQAWPGPNSNTFIAYVLSHVPELGVAMPANALGKDYVPLRQMISQVPSKTGYRLSLLGVFGLAVSSQEGVQVNLLGLTLGLSWRPWGVIVPGVGLIPEVKDDHNYGQSTKATVVESTSQQ</sequence>
<proteinExistence type="predicted"/>
<keyword evidence="1" id="KW-0812">Transmembrane</keyword>
<organism evidence="2 3">
    <name type="scientific">Piscirickettsia litoralis</name>
    <dbReference type="NCBI Taxonomy" id="1891921"/>
    <lineage>
        <taxon>Bacteria</taxon>
        <taxon>Pseudomonadati</taxon>
        <taxon>Pseudomonadota</taxon>
        <taxon>Gammaproteobacteria</taxon>
        <taxon>Thiotrichales</taxon>
        <taxon>Piscirickettsiaceae</taxon>
        <taxon>Piscirickettsia</taxon>
    </lineage>
</organism>
<dbReference type="Pfam" id="PF12570">
    <property type="entry name" value="DUF3750"/>
    <property type="match status" value="1"/>
</dbReference>
<dbReference type="EMBL" id="MDTU01000002">
    <property type="protein sequence ID" value="ODN41589.1"/>
    <property type="molecule type" value="Genomic_DNA"/>
</dbReference>
<evidence type="ECO:0000256" key="1">
    <source>
        <dbReference type="SAM" id="Phobius"/>
    </source>
</evidence>
<reference evidence="2 3" key="1">
    <citation type="submission" date="2016-08" db="EMBL/GenBank/DDBJ databases">
        <title>Draft genome sequence of Candidatus Piscirickettsia litoralis, from seawater.</title>
        <authorList>
            <person name="Wan X."/>
            <person name="Lee A.J."/>
            <person name="Hou S."/>
            <person name="Donachie S.P."/>
        </authorList>
    </citation>
    <scope>NUCLEOTIDE SEQUENCE [LARGE SCALE GENOMIC DNA]</scope>
    <source>
        <strain evidence="2 3">Y2</strain>
    </source>
</reference>
<evidence type="ECO:0000313" key="3">
    <source>
        <dbReference type="Proteomes" id="UP000094329"/>
    </source>
</evidence>
<dbReference type="RefSeq" id="WP_069314053.1">
    <property type="nucleotide sequence ID" value="NZ_MDTU01000002.1"/>
</dbReference>
<keyword evidence="1" id="KW-1133">Transmembrane helix</keyword>
<protein>
    <recommendedName>
        <fullName evidence="4">DUF3750 domain-containing protein</fullName>
    </recommendedName>
</protein>
<name>A0ABX2ZYX1_9GAMM</name>
<feature type="transmembrane region" description="Helical" evidence="1">
    <location>
        <begin position="6"/>
        <end position="26"/>
    </location>
</feature>
<dbReference type="InterPro" id="IPR022224">
    <property type="entry name" value="DUF3750"/>
</dbReference>
<keyword evidence="3" id="KW-1185">Reference proteome</keyword>
<keyword evidence="1" id="KW-0472">Membrane</keyword>